<accession>A0A3R9P5C1</accession>
<name>A0A3R9P5C1_9BACT</name>
<evidence type="ECO:0000259" key="1">
    <source>
        <dbReference type="Pfam" id="PF10988"/>
    </source>
</evidence>
<dbReference type="Pfam" id="PF10988">
    <property type="entry name" value="DUF2807"/>
    <property type="match status" value="1"/>
</dbReference>
<feature type="domain" description="Putative auto-transporter adhesin head GIN" evidence="1">
    <location>
        <begin position="92"/>
        <end position="277"/>
    </location>
</feature>
<evidence type="ECO:0000313" key="2">
    <source>
        <dbReference type="EMBL" id="RSK49021.1"/>
    </source>
</evidence>
<dbReference type="EMBL" id="RWIT01000004">
    <property type="protein sequence ID" value="RSK49021.1"/>
    <property type="molecule type" value="Genomic_DNA"/>
</dbReference>
<comment type="caution">
    <text evidence="2">The sequence shown here is derived from an EMBL/GenBank/DDBJ whole genome shotgun (WGS) entry which is preliminary data.</text>
</comment>
<dbReference type="AlphaFoldDB" id="A0A3R9P5C1"/>
<proteinExistence type="predicted"/>
<protein>
    <recommendedName>
        <fullName evidence="1">Putative auto-transporter adhesin head GIN domain-containing protein</fullName>
    </recommendedName>
</protein>
<dbReference type="InterPro" id="IPR021255">
    <property type="entry name" value="DUF2807"/>
</dbReference>
<evidence type="ECO:0000313" key="3">
    <source>
        <dbReference type="Proteomes" id="UP000273500"/>
    </source>
</evidence>
<reference evidence="2 3" key="1">
    <citation type="submission" date="2018-12" db="EMBL/GenBank/DDBJ databases">
        <authorList>
            <person name="Feng G."/>
            <person name="Zhu H."/>
        </authorList>
    </citation>
    <scope>NUCLEOTIDE SEQUENCE [LARGE SCALE GENOMIC DNA]</scope>
    <source>
        <strain evidence="2 3">KCTC 12533</strain>
    </source>
</reference>
<dbReference type="Proteomes" id="UP000273500">
    <property type="component" value="Unassembled WGS sequence"/>
</dbReference>
<sequence>MPRASSSSTVARPIPLLTPVIMATLPLRSIGPGFMVWSDLKMQVSGLGRVLRALAVSGLVAGLLPGCSKENEAGCFTSTGNIITERRSLRPFRVLTTYDNVQVTVVQDTDTYAEVRAGKNLQDDIRLEVKGDELIIRNTSRCNWVRRYDTPREVTLHTPRITSTFLRGQADIRTEGAFSQDTIFFHLIGSGDYHLNLRSHYVGMSQYELGDIYLSGSAQELHHTLGGNGSLYATDFPIQSLYLQTNFDSNGNIHSRPAGLLAGTHAGTGTVFYSLQPRLDMKTTGKGKLIAE</sequence>
<gene>
    <name evidence="2" type="ORF">EI291_10725</name>
</gene>
<keyword evidence="3" id="KW-1185">Reference proteome</keyword>
<dbReference type="Gene3D" id="2.160.20.120">
    <property type="match status" value="1"/>
</dbReference>
<dbReference type="OrthoDB" id="1466971at2"/>
<organism evidence="2 3">
    <name type="scientific">Hymenobacter rigui</name>
    <dbReference type="NCBI Taxonomy" id="334424"/>
    <lineage>
        <taxon>Bacteria</taxon>
        <taxon>Pseudomonadati</taxon>
        <taxon>Bacteroidota</taxon>
        <taxon>Cytophagia</taxon>
        <taxon>Cytophagales</taxon>
        <taxon>Hymenobacteraceae</taxon>
        <taxon>Hymenobacter</taxon>
    </lineage>
</organism>